<proteinExistence type="predicted"/>
<dbReference type="EMBL" id="CALNXK010000108">
    <property type="protein sequence ID" value="CAH3157556.1"/>
    <property type="molecule type" value="Genomic_DNA"/>
</dbReference>
<dbReference type="Proteomes" id="UP001159405">
    <property type="component" value="Unassembled WGS sequence"/>
</dbReference>
<organism evidence="1 2">
    <name type="scientific">Porites lobata</name>
    <dbReference type="NCBI Taxonomy" id="104759"/>
    <lineage>
        <taxon>Eukaryota</taxon>
        <taxon>Metazoa</taxon>
        <taxon>Cnidaria</taxon>
        <taxon>Anthozoa</taxon>
        <taxon>Hexacorallia</taxon>
        <taxon>Scleractinia</taxon>
        <taxon>Fungiina</taxon>
        <taxon>Poritidae</taxon>
        <taxon>Porites</taxon>
    </lineage>
</organism>
<gene>
    <name evidence="1" type="ORF">PLOB_00002405</name>
</gene>
<evidence type="ECO:0000313" key="1">
    <source>
        <dbReference type="EMBL" id="CAH3157556.1"/>
    </source>
</evidence>
<evidence type="ECO:0000313" key="2">
    <source>
        <dbReference type="Proteomes" id="UP001159405"/>
    </source>
</evidence>
<protein>
    <submittedName>
        <fullName evidence="1">Uncharacterized protein</fullName>
    </submittedName>
</protein>
<accession>A0ABN8Q6C7</accession>
<reference evidence="1 2" key="1">
    <citation type="submission" date="2022-05" db="EMBL/GenBank/DDBJ databases">
        <authorList>
            <consortium name="Genoscope - CEA"/>
            <person name="William W."/>
        </authorList>
    </citation>
    <scope>NUCLEOTIDE SEQUENCE [LARGE SCALE GENOMIC DNA]</scope>
</reference>
<comment type="caution">
    <text evidence="1">The sequence shown here is derived from an EMBL/GenBank/DDBJ whole genome shotgun (WGS) entry which is preliminary data.</text>
</comment>
<name>A0ABN8Q6C7_9CNID</name>
<keyword evidence="2" id="KW-1185">Reference proteome</keyword>
<sequence>MFSSFLLNCNLKTVGTVKEDLSPQGLGDSSNLPSRTNEVIRLEKRLLAACKGEDTFLPCFLVDSFHEVKLCTFFPSHAQR</sequence>